<protein>
    <recommendedName>
        <fullName evidence="4">Bulb-type lectin domain-containing protein</fullName>
    </recommendedName>
</protein>
<organism evidence="5 6">
    <name type="scientific">Pisum sativum</name>
    <name type="common">Garden pea</name>
    <name type="synonym">Lathyrus oleraceus</name>
    <dbReference type="NCBI Taxonomy" id="3888"/>
    <lineage>
        <taxon>Eukaryota</taxon>
        <taxon>Viridiplantae</taxon>
        <taxon>Streptophyta</taxon>
        <taxon>Embryophyta</taxon>
        <taxon>Tracheophyta</taxon>
        <taxon>Spermatophyta</taxon>
        <taxon>Magnoliopsida</taxon>
        <taxon>eudicotyledons</taxon>
        <taxon>Gunneridae</taxon>
        <taxon>Pentapetalae</taxon>
        <taxon>rosids</taxon>
        <taxon>fabids</taxon>
        <taxon>Fabales</taxon>
        <taxon>Fabaceae</taxon>
        <taxon>Papilionoideae</taxon>
        <taxon>50 kb inversion clade</taxon>
        <taxon>NPAAA clade</taxon>
        <taxon>Hologalegina</taxon>
        <taxon>IRL clade</taxon>
        <taxon>Fabeae</taxon>
        <taxon>Lathyrus</taxon>
    </lineage>
</organism>
<feature type="domain" description="Bulb-type lectin" evidence="4">
    <location>
        <begin position="39"/>
        <end position="167"/>
    </location>
</feature>
<dbReference type="PROSITE" id="PS50927">
    <property type="entry name" value="BULB_LECTIN"/>
    <property type="match status" value="1"/>
</dbReference>
<evidence type="ECO:0000259" key="4">
    <source>
        <dbReference type="PROSITE" id="PS50927"/>
    </source>
</evidence>
<feature type="non-terminal residue" evidence="5">
    <location>
        <position position="298"/>
    </location>
</feature>
<evidence type="ECO:0000256" key="3">
    <source>
        <dbReference type="ARBA" id="ARBA00023180"/>
    </source>
</evidence>
<evidence type="ECO:0000313" key="6">
    <source>
        <dbReference type="Proteomes" id="UP001058974"/>
    </source>
</evidence>
<dbReference type="SUPFAM" id="SSF51110">
    <property type="entry name" value="alpha-D-mannose-specific plant lectins"/>
    <property type="match status" value="1"/>
</dbReference>
<dbReference type="InterPro" id="IPR001480">
    <property type="entry name" value="Bulb-type_lectin_dom"/>
</dbReference>
<dbReference type="Gramene" id="Psat01G0555700-T1">
    <property type="protein sequence ID" value="KAI5448178.1"/>
    <property type="gene ID" value="KIW84_015557"/>
</dbReference>
<evidence type="ECO:0000256" key="1">
    <source>
        <dbReference type="ARBA" id="ARBA00022729"/>
    </source>
</evidence>
<proteinExistence type="predicted"/>
<gene>
    <name evidence="5" type="ORF">KIW84_015557</name>
</gene>
<dbReference type="InterPro" id="IPR000858">
    <property type="entry name" value="S_locus_glycoprot_dom"/>
</dbReference>
<dbReference type="EMBL" id="JAMSHJ010000001">
    <property type="protein sequence ID" value="KAI5448178.1"/>
    <property type="molecule type" value="Genomic_DNA"/>
</dbReference>
<keyword evidence="2" id="KW-1015">Disulfide bond</keyword>
<dbReference type="Pfam" id="PF00954">
    <property type="entry name" value="S_locus_glycop"/>
    <property type="match status" value="1"/>
</dbReference>
<dbReference type="PANTHER" id="PTHR32444">
    <property type="entry name" value="BULB-TYPE LECTIN DOMAIN-CONTAINING PROTEIN"/>
    <property type="match status" value="1"/>
</dbReference>
<evidence type="ECO:0000256" key="2">
    <source>
        <dbReference type="ARBA" id="ARBA00023157"/>
    </source>
</evidence>
<dbReference type="PANTHER" id="PTHR32444:SF89">
    <property type="entry name" value="S GLYCOPROTEIN"/>
    <property type="match status" value="1"/>
</dbReference>
<keyword evidence="3" id="KW-0325">Glycoprotein</keyword>
<name>A0A9D5BQW1_PEA</name>
<dbReference type="Proteomes" id="UP001058974">
    <property type="component" value="Chromosome 1"/>
</dbReference>
<dbReference type="SMART" id="SM00108">
    <property type="entry name" value="B_lectin"/>
    <property type="match status" value="1"/>
</dbReference>
<sequence>HKHKTRQFSNMRGGFFLCFFLFIITSLSFLTTISTSTVTDTLTSKQILKTNQTLESLQGSFVLGFFSGTYSNLYLAIWYKNIPDTVVWVANRDNPLQNSTDSFLKITDDGNIVLLNSSSVSDNNNNNIVWSSNQTNAKNQVLVLQLLDTGNLVLKESNGNDTTKYLWQSFDYPTDTLLPSMSIGWNFDKNTEKHLTSWKNTGKDPSSGDYSFKIDFHGLPEVFLWYDDTIVYRSGPWNGERLSGVPYTSSMVLDLSSNEHGVNYSFSFGSNSIYSRLIVSSHGQLRSLTWDQSSKIWK</sequence>
<keyword evidence="1" id="KW-0732">Signal</keyword>
<accession>A0A9D5BQW1</accession>
<reference evidence="5 6" key="1">
    <citation type="journal article" date="2022" name="Nat. Genet.">
        <title>Improved pea reference genome and pan-genome highlight genomic features and evolutionary characteristics.</title>
        <authorList>
            <person name="Yang T."/>
            <person name="Liu R."/>
            <person name="Luo Y."/>
            <person name="Hu S."/>
            <person name="Wang D."/>
            <person name="Wang C."/>
            <person name="Pandey M.K."/>
            <person name="Ge S."/>
            <person name="Xu Q."/>
            <person name="Li N."/>
            <person name="Li G."/>
            <person name="Huang Y."/>
            <person name="Saxena R.K."/>
            <person name="Ji Y."/>
            <person name="Li M."/>
            <person name="Yan X."/>
            <person name="He Y."/>
            <person name="Liu Y."/>
            <person name="Wang X."/>
            <person name="Xiang C."/>
            <person name="Varshney R.K."/>
            <person name="Ding H."/>
            <person name="Gao S."/>
            <person name="Zong X."/>
        </authorList>
    </citation>
    <scope>NUCLEOTIDE SEQUENCE [LARGE SCALE GENOMIC DNA]</scope>
    <source>
        <strain evidence="5 6">cv. Zhongwan 6</strain>
    </source>
</reference>
<keyword evidence="6" id="KW-1185">Reference proteome</keyword>
<feature type="non-terminal residue" evidence="5">
    <location>
        <position position="1"/>
    </location>
</feature>
<dbReference type="AlphaFoldDB" id="A0A9D5BQW1"/>
<dbReference type="GO" id="GO:0048544">
    <property type="term" value="P:recognition of pollen"/>
    <property type="evidence" value="ECO:0007669"/>
    <property type="project" value="InterPro"/>
</dbReference>
<evidence type="ECO:0000313" key="5">
    <source>
        <dbReference type="EMBL" id="KAI5448178.1"/>
    </source>
</evidence>
<dbReference type="Gene3D" id="2.90.10.10">
    <property type="entry name" value="Bulb-type lectin domain"/>
    <property type="match status" value="1"/>
</dbReference>
<comment type="caution">
    <text evidence="5">The sequence shown here is derived from an EMBL/GenBank/DDBJ whole genome shotgun (WGS) entry which is preliminary data.</text>
</comment>
<dbReference type="InterPro" id="IPR036426">
    <property type="entry name" value="Bulb-type_lectin_dom_sf"/>
</dbReference>
<dbReference type="CDD" id="cd00028">
    <property type="entry name" value="B_lectin"/>
    <property type="match status" value="1"/>
</dbReference>
<dbReference type="Pfam" id="PF01453">
    <property type="entry name" value="B_lectin"/>
    <property type="match status" value="1"/>
</dbReference>